<comment type="similarity">
    <text evidence="1">Belongs to the peptidase A24 family.</text>
</comment>
<dbReference type="KEGG" id="fmr:Fuma_00424"/>
<dbReference type="Gene3D" id="1.20.120.1220">
    <property type="match status" value="1"/>
</dbReference>
<feature type="transmembrane region" description="Helical" evidence="2">
    <location>
        <begin position="65"/>
        <end position="87"/>
    </location>
</feature>
<dbReference type="InterPro" id="IPR000045">
    <property type="entry name" value="Prepilin_IV_endopep_pep"/>
</dbReference>
<dbReference type="PANTHER" id="PTHR30487:SF0">
    <property type="entry name" value="PREPILIN LEADER PEPTIDASE_N-METHYLTRANSFERASE-RELATED"/>
    <property type="match status" value="1"/>
</dbReference>
<dbReference type="GO" id="GO:0005886">
    <property type="term" value="C:plasma membrane"/>
    <property type="evidence" value="ECO:0007669"/>
    <property type="project" value="TreeGrafter"/>
</dbReference>
<feature type="transmembrane region" description="Helical" evidence="2">
    <location>
        <begin position="224"/>
        <end position="251"/>
    </location>
</feature>
<feature type="transmembrane region" description="Helical" evidence="2">
    <location>
        <begin position="135"/>
        <end position="153"/>
    </location>
</feature>
<dbReference type="GO" id="GO:0004190">
    <property type="term" value="F:aspartic-type endopeptidase activity"/>
    <property type="evidence" value="ECO:0007669"/>
    <property type="project" value="InterPro"/>
</dbReference>
<dbReference type="InterPro" id="IPR050882">
    <property type="entry name" value="Prepilin_peptidase/N-MTase"/>
</dbReference>
<keyword evidence="2" id="KW-0812">Transmembrane</keyword>
<evidence type="ECO:0000256" key="1">
    <source>
        <dbReference type="ARBA" id="ARBA00005801"/>
    </source>
</evidence>
<sequence>MNLIALAIIGGILGRLAAGWAAVLLWDMNSGGLLECSACHAKVSRFQRWVRLRPYRCKCGKASTIFWPLGSTFALAPTFALFGWLLLDVNCQAVHEVRPDSPLWASRLPFHLTLIFLLWVATLTDLLDYVVPDEVVYVGIFIGVVSAFATGELQMIHIWVNWDEALVTTSGPYLPDWMKNHQHLHGLAWSLAGLACGASLTWLVRTLSHWLLGQPALGFGDVTLMALIGSFIGWQPTLCVLAIAPLVGVVIGITVRLTTGRSFIAYGPYLAASALIVICSWRWLWADYWMLRDIFSHWPTIVGMIVGSLAALTIMLLGLQVFRRLPADRMRK</sequence>
<feature type="domain" description="Prepilin type IV endopeptidase peptidase" evidence="3">
    <location>
        <begin position="113"/>
        <end position="253"/>
    </location>
</feature>
<name>A0A1P8W9W3_9PLAN</name>
<keyword evidence="2" id="KW-1133">Transmembrane helix</keyword>
<dbReference type="RefSeq" id="WP_077022678.1">
    <property type="nucleotide sequence ID" value="NZ_CP017641.1"/>
</dbReference>
<evidence type="ECO:0000313" key="4">
    <source>
        <dbReference type="EMBL" id="APZ90840.1"/>
    </source>
</evidence>
<dbReference type="Pfam" id="PF01478">
    <property type="entry name" value="Peptidase_A24"/>
    <property type="match status" value="1"/>
</dbReference>
<dbReference type="Proteomes" id="UP000187735">
    <property type="component" value="Chromosome"/>
</dbReference>
<dbReference type="EMBL" id="CP017641">
    <property type="protein sequence ID" value="APZ90840.1"/>
    <property type="molecule type" value="Genomic_DNA"/>
</dbReference>
<gene>
    <name evidence="4" type="ORF">Fuma_00424</name>
</gene>
<dbReference type="GO" id="GO:0006465">
    <property type="term" value="P:signal peptide processing"/>
    <property type="evidence" value="ECO:0007669"/>
    <property type="project" value="TreeGrafter"/>
</dbReference>
<dbReference type="AlphaFoldDB" id="A0A1P8W9W3"/>
<feature type="transmembrane region" description="Helical" evidence="2">
    <location>
        <begin position="263"/>
        <end position="285"/>
    </location>
</feature>
<dbReference type="OrthoDB" id="9789291at2"/>
<feature type="transmembrane region" description="Helical" evidence="2">
    <location>
        <begin position="297"/>
        <end position="322"/>
    </location>
</feature>
<keyword evidence="5" id="KW-1185">Reference proteome</keyword>
<evidence type="ECO:0000313" key="5">
    <source>
        <dbReference type="Proteomes" id="UP000187735"/>
    </source>
</evidence>
<reference evidence="4 5" key="1">
    <citation type="journal article" date="2016" name="Front. Microbiol.">
        <title>Fuerstia marisgermanicae gen. nov., sp. nov., an Unusual Member of the Phylum Planctomycetes from the German Wadden Sea.</title>
        <authorList>
            <person name="Kohn T."/>
            <person name="Heuer A."/>
            <person name="Jogler M."/>
            <person name="Vollmers J."/>
            <person name="Boedeker C."/>
            <person name="Bunk B."/>
            <person name="Rast P."/>
            <person name="Borchert D."/>
            <person name="Glockner I."/>
            <person name="Freese H.M."/>
            <person name="Klenk H.P."/>
            <person name="Overmann J."/>
            <person name="Kaster A.K."/>
            <person name="Rohde M."/>
            <person name="Wiegand S."/>
            <person name="Jogler C."/>
        </authorList>
    </citation>
    <scope>NUCLEOTIDE SEQUENCE [LARGE SCALE GENOMIC DNA]</scope>
    <source>
        <strain evidence="4 5">NH11</strain>
    </source>
</reference>
<feature type="transmembrane region" description="Helical" evidence="2">
    <location>
        <begin position="108"/>
        <end position="129"/>
    </location>
</feature>
<accession>A0A1P8W9W3</accession>
<dbReference type="STRING" id="1891926.Fuma_00424"/>
<proteinExistence type="inferred from homology"/>
<protein>
    <submittedName>
        <fullName evidence="4">Type IV leader peptidase family protein</fullName>
    </submittedName>
</protein>
<feature type="transmembrane region" description="Helical" evidence="2">
    <location>
        <begin position="186"/>
        <end position="204"/>
    </location>
</feature>
<evidence type="ECO:0000259" key="3">
    <source>
        <dbReference type="Pfam" id="PF01478"/>
    </source>
</evidence>
<evidence type="ECO:0000256" key="2">
    <source>
        <dbReference type="SAM" id="Phobius"/>
    </source>
</evidence>
<organism evidence="4 5">
    <name type="scientific">Fuerstiella marisgermanici</name>
    <dbReference type="NCBI Taxonomy" id="1891926"/>
    <lineage>
        <taxon>Bacteria</taxon>
        <taxon>Pseudomonadati</taxon>
        <taxon>Planctomycetota</taxon>
        <taxon>Planctomycetia</taxon>
        <taxon>Planctomycetales</taxon>
        <taxon>Planctomycetaceae</taxon>
        <taxon>Fuerstiella</taxon>
    </lineage>
</organism>
<keyword evidence="2" id="KW-0472">Membrane</keyword>
<dbReference type="PANTHER" id="PTHR30487">
    <property type="entry name" value="TYPE 4 PREPILIN-LIKE PROTEINS LEADER PEPTIDE-PROCESSING ENZYME"/>
    <property type="match status" value="1"/>
</dbReference>